<accession>A0ABT8HCG2</accession>
<keyword evidence="2" id="KW-1185">Reference proteome</keyword>
<protein>
    <recommendedName>
        <fullName evidence="3">Nucleotidyltransferase family protein</fullName>
    </recommendedName>
</protein>
<sequence length="184" mass="19922">MSHDDLREALRRAASALKADGPPFALAGSYALWVHGGPEPSHDVDFVVAEEDVEAAAMTLSKAGFDIRRPPEEWLFKAALGVDGPALVDVLHRINRVPVDAALIERAEVQDVLALAIPVLTPTEVLTQKLRALNEHHCDFTALLPLVRAVREQLDWPALRENTSANPFAAAFLSLCQSLGIAHG</sequence>
<comment type="caution">
    <text evidence="1">The sequence shown here is derived from an EMBL/GenBank/DDBJ whole genome shotgun (WGS) entry which is preliminary data.</text>
</comment>
<dbReference type="InterPro" id="IPR043519">
    <property type="entry name" value="NT_sf"/>
</dbReference>
<dbReference type="SUPFAM" id="SSF81301">
    <property type="entry name" value="Nucleotidyltransferase"/>
    <property type="match status" value="1"/>
</dbReference>
<evidence type="ECO:0008006" key="3">
    <source>
        <dbReference type="Google" id="ProtNLM"/>
    </source>
</evidence>
<organism evidence="1 2">
    <name type="scientific">Mycolicibacterium austroafricanum</name>
    <name type="common">Mycobacterium austroafricanum</name>
    <dbReference type="NCBI Taxonomy" id="39687"/>
    <lineage>
        <taxon>Bacteria</taxon>
        <taxon>Bacillati</taxon>
        <taxon>Actinomycetota</taxon>
        <taxon>Actinomycetes</taxon>
        <taxon>Mycobacteriales</taxon>
        <taxon>Mycobacteriaceae</taxon>
        <taxon>Mycolicibacterium</taxon>
    </lineage>
</organism>
<dbReference type="Proteomes" id="UP001172687">
    <property type="component" value="Unassembled WGS sequence"/>
</dbReference>
<gene>
    <name evidence="1" type="ORF">QYF68_11285</name>
</gene>
<evidence type="ECO:0000313" key="1">
    <source>
        <dbReference type="EMBL" id="MDN4518404.1"/>
    </source>
</evidence>
<evidence type="ECO:0000313" key="2">
    <source>
        <dbReference type="Proteomes" id="UP001172687"/>
    </source>
</evidence>
<dbReference type="RefSeq" id="WP_036373797.1">
    <property type="nucleotide sequence ID" value="NZ_CP070380.1"/>
</dbReference>
<dbReference type="Gene3D" id="3.30.460.40">
    <property type="match status" value="1"/>
</dbReference>
<proteinExistence type="predicted"/>
<name>A0ABT8HCG2_MYCAO</name>
<reference evidence="1" key="1">
    <citation type="submission" date="2023-07" db="EMBL/GenBank/DDBJ databases">
        <title>Degradation of tert-butanol by M. austroafricanum TBA100.</title>
        <authorList>
            <person name="Helbich S."/>
            <person name="Vainshtein Y."/>
        </authorList>
    </citation>
    <scope>NUCLEOTIDE SEQUENCE</scope>
    <source>
        <strain evidence="1">TBA100</strain>
    </source>
</reference>
<dbReference type="EMBL" id="JAUHTC010000040">
    <property type="protein sequence ID" value="MDN4518404.1"/>
    <property type="molecule type" value="Genomic_DNA"/>
</dbReference>